<keyword evidence="2" id="KW-1185">Reference proteome</keyword>
<dbReference type="RefSeq" id="WP_124869052.1">
    <property type="nucleotide sequence ID" value="NZ_RQZF01000003.1"/>
</dbReference>
<evidence type="ECO:0000313" key="1">
    <source>
        <dbReference type="EMBL" id="RRC95481.1"/>
    </source>
</evidence>
<accession>A0A3P1SDV6</accession>
<reference evidence="1 2" key="1">
    <citation type="submission" date="2018-11" db="EMBL/GenBank/DDBJ databases">
        <title>Genomes From Bacteria Associated with the Canine Oral Cavity: a Test Case for Automated Genome-Based Taxonomic Assignment.</title>
        <authorList>
            <person name="Coil D.A."/>
            <person name="Jospin G."/>
            <person name="Darling A.E."/>
            <person name="Wallis C."/>
            <person name="Davis I.J."/>
            <person name="Harris S."/>
            <person name="Eisen J.A."/>
            <person name="Holcombe L.J."/>
            <person name="O'Flynn C."/>
        </authorList>
    </citation>
    <scope>NUCLEOTIDE SEQUENCE [LARGE SCALE GENOMIC DNA]</scope>
    <source>
        <strain evidence="1 2">OH770</strain>
    </source>
</reference>
<organism evidence="1 2">
    <name type="scientific">Schaalia canis</name>
    <dbReference type="NCBI Taxonomy" id="100469"/>
    <lineage>
        <taxon>Bacteria</taxon>
        <taxon>Bacillati</taxon>
        <taxon>Actinomycetota</taxon>
        <taxon>Actinomycetes</taxon>
        <taxon>Actinomycetales</taxon>
        <taxon>Actinomycetaceae</taxon>
        <taxon>Schaalia</taxon>
    </lineage>
</organism>
<dbReference type="OrthoDB" id="9801492at2"/>
<sequence length="398" mass="44159">MPRMLYHAPFPLNPQATSASGIRPVRMRQAFEESGYEVIEITGNARQRRKAIADVRALCVSTPDHGIEFVYSESATIPTMLTEPHHLPPHPLLDPSLFALARTYGIPTGLFYRDIYWAFDTYTQQVRQPLATLMRLLYRYDLAWYRRYVDRLYLPSLAMGEHIPGIDPTRMGSLPPGAMTFPLSSEEQVPERPHATARHNVPGTPSLRLLYVGGIGDAYDLAECVRAVAGVPYAHLTICVRAGEWKAQYSRYEPLLADNIDIVHAGGEELAVLYAQADCAVLFLKPDEYRRFASPVKLYEYLGYAKPVIVTSGTHAATLVGNAECGWVLPYEVSALRALLLRLSCTEGGAQELAAATARSREEGQRHTWTARAQQVAKELRALKREGSSSSALDASAL</sequence>
<dbReference type="Proteomes" id="UP000280444">
    <property type="component" value="Unassembled WGS sequence"/>
</dbReference>
<dbReference type="Gene3D" id="3.40.50.2000">
    <property type="entry name" value="Glycogen Phosphorylase B"/>
    <property type="match status" value="1"/>
</dbReference>
<keyword evidence="1" id="KW-0808">Transferase</keyword>
<gene>
    <name evidence="1" type="ORF">EII11_04165</name>
</gene>
<name>A0A3P1SDV6_9ACTO</name>
<dbReference type="AlphaFoldDB" id="A0A3P1SDV6"/>
<comment type="caution">
    <text evidence="1">The sequence shown here is derived from an EMBL/GenBank/DDBJ whole genome shotgun (WGS) entry which is preliminary data.</text>
</comment>
<proteinExistence type="predicted"/>
<dbReference type="GO" id="GO:0016740">
    <property type="term" value="F:transferase activity"/>
    <property type="evidence" value="ECO:0007669"/>
    <property type="project" value="UniProtKB-KW"/>
</dbReference>
<dbReference type="SUPFAM" id="SSF53756">
    <property type="entry name" value="UDP-Glycosyltransferase/glycogen phosphorylase"/>
    <property type="match status" value="1"/>
</dbReference>
<evidence type="ECO:0000313" key="2">
    <source>
        <dbReference type="Proteomes" id="UP000280444"/>
    </source>
</evidence>
<dbReference type="EMBL" id="RQZF01000003">
    <property type="protein sequence ID" value="RRC95481.1"/>
    <property type="molecule type" value="Genomic_DNA"/>
</dbReference>
<protein>
    <submittedName>
        <fullName evidence="1">Glycosyltransferase</fullName>
    </submittedName>
</protein>